<keyword evidence="3" id="KW-1185">Reference proteome</keyword>
<feature type="chain" id="PRO_5040112836" evidence="1">
    <location>
        <begin position="19"/>
        <end position="180"/>
    </location>
</feature>
<name>A0A9Q3C7N3_9BASI</name>
<organism evidence="2 3">
    <name type="scientific">Austropuccinia psidii MF-1</name>
    <dbReference type="NCBI Taxonomy" id="1389203"/>
    <lineage>
        <taxon>Eukaryota</taxon>
        <taxon>Fungi</taxon>
        <taxon>Dikarya</taxon>
        <taxon>Basidiomycota</taxon>
        <taxon>Pucciniomycotina</taxon>
        <taxon>Pucciniomycetes</taxon>
        <taxon>Pucciniales</taxon>
        <taxon>Sphaerophragmiaceae</taxon>
        <taxon>Austropuccinia</taxon>
    </lineage>
</organism>
<feature type="signal peptide" evidence="1">
    <location>
        <begin position="1"/>
        <end position="18"/>
    </location>
</feature>
<reference evidence="2" key="1">
    <citation type="submission" date="2021-03" db="EMBL/GenBank/DDBJ databases">
        <title>Draft genome sequence of rust myrtle Austropuccinia psidii MF-1, a brazilian biotype.</title>
        <authorList>
            <person name="Quecine M.C."/>
            <person name="Pachon D.M.R."/>
            <person name="Bonatelli M.L."/>
            <person name="Correr F.H."/>
            <person name="Franceschini L.M."/>
            <person name="Leite T.F."/>
            <person name="Margarido G.R.A."/>
            <person name="Almeida C.A."/>
            <person name="Ferrarezi J.A."/>
            <person name="Labate C.A."/>
        </authorList>
    </citation>
    <scope>NUCLEOTIDE SEQUENCE</scope>
    <source>
        <strain evidence="2">MF-1</strain>
    </source>
</reference>
<protein>
    <submittedName>
        <fullName evidence="2">Uncharacterized protein</fullName>
    </submittedName>
</protein>
<comment type="caution">
    <text evidence="2">The sequence shown here is derived from an EMBL/GenBank/DDBJ whole genome shotgun (WGS) entry which is preliminary data.</text>
</comment>
<evidence type="ECO:0000313" key="2">
    <source>
        <dbReference type="EMBL" id="MBW0477756.1"/>
    </source>
</evidence>
<proteinExistence type="predicted"/>
<dbReference type="EMBL" id="AVOT02004917">
    <property type="protein sequence ID" value="MBW0477756.1"/>
    <property type="molecule type" value="Genomic_DNA"/>
</dbReference>
<evidence type="ECO:0000256" key="1">
    <source>
        <dbReference type="SAM" id="SignalP"/>
    </source>
</evidence>
<keyword evidence="1" id="KW-0732">Signal</keyword>
<sequence>MLISGFLWVAFFASSAISKHLIEITLNSPINFEKPQQLIIGLQQPIKSLCQQRQAANVSDEIKMVLLPPIQRIALELKNLDRFSFVLLKKIEKKVVEGFFTVLAALEVVLITIADFPDILESAHTEITNLDGALKNITQEIGSYKLNMSAQLVPFNQTLHLTTWDKFGFTFQAGLLNQTQ</sequence>
<dbReference type="AlphaFoldDB" id="A0A9Q3C7N3"/>
<accession>A0A9Q3C7N3</accession>
<evidence type="ECO:0000313" key="3">
    <source>
        <dbReference type="Proteomes" id="UP000765509"/>
    </source>
</evidence>
<dbReference type="Proteomes" id="UP000765509">
    <property type="component" value="Unassembled WGS sequence"/>
</dbReference>
<gene>
    <name evidence="2" type="ORF">O181_017471</name>
</gene>